<dbReference type="InterPro" id="IPR010414">
    <property type="entry name" value="FRG1"/>
</dbReference>
<evidence type="ECO:0000313" key="6">
    <source>
        <dbReference type="Proteomes" id="UP000799776"/>
    </source>
</evidence>
<evidence type="ECO:0000256" key="2">
    <source>
        <dbReference type="ARBA" id="ARBA00010878"/>
    </source>
</evidence>
<proteinExistence type="inferred from homology"/>
<evidence type="ECO:0000256" key="1">
    <source>
        <dbReference type="ARBA" id="ARBA00004604"/>
    </source>
</evidence>
<dbReference type="SUPFAM" id="SSF50405">
    <property type="entry name" value="Actin-crosslinking proteins"/>
    <property type="match status" value="1"/>
</dbReference>
<keyword evidence="6" id="KW-1185">Reference proteome</keyword>
<organism evidence="5 6">
    <name type="scientific">Saccharata proteae CBS 121410</name>
    <dbReference type="NCBI Taxonomy" id="1314787"/>
    <lineage>
        <taxon>Eukaryota</taxon>
        <taxon>Fungi</taxon>
        <taxon>Dikarya</taxon>
        <taxon>Ascomycota</taxon>
        <taxon>Pezizomycotina</taxon>
        <taxon>Dothideomycetes</taxon>
        <taxon>Dothideomycetes incertae sedis</taxon>
        <taxon>Botryosphaeriales</taxon>
        <taxon>Saccharataceae</taxon>
        <taxon>Saccharata</taxon>
    </lineage>
</organism>
<dbReference type="Proteomes" id="UP000799776">
    <property type="component" value="Unassembled WGS sequence"/>
</dbReference>
<evidence type="ECO:0000256" key="4">
    <source>
        <dbReference type="SAM" id="MobiDB-lite"/>
    </source>
</evidence>
<sequence length="275" mass="30580">MVKPLIFKGDKKPKKRKRTADTEPSGDGQDVVPSKELRTNESSGQPEADEGDDSWVTAEAAGDIAGPVTFVLPTEPAGFLACDANGKVFVSPVENMVELDPGSAEPHDVRQVWVANRVAGTENISFKGHHGKYLSCDKFGILQAHREAISPEESFVCIPIADNRGTFAIQTQREKFLSVEDSSTKNGAQEVRGDAETICFSTTLRVRMQARFKPKLKKDKEQKALEKISRKQLEEMVGRRLEDDEVKTLKRARRDGNFHEVMLDVKVKGKHDKFA</sequence>
<evidence type="ECO:0000313" key="5">
    <source>
        <dbReference type="EMBL" id="KAF2091176.1"/>
    </source>
</evidence>
<name>A0A9P4HXR2_9PEZI</name>
<protein>
    <submittedName>
        <fullName evidence="5">Actin-crosslinking protein</fullName>
    </submittedName>
</protein>
<dbReference type="GO" id="GO:0071013">
    <property type="term" value="C:catalytic step 2 spliceosome"/>
    <property type="evidence" value="ECO:0007669"/>
    <property type="project" value="TreeGrafter"/>
</dbReference>
<dbReference type="OrthoDB" id="5539371at2759"/>
<dbReference type="InterPro" id="IPR008999">
    <property type="entry name" value="Actin-crosslinking"/>
</dbReference>
<comment type="similarity">
    <text evidence="2">Belongs to the FRG1 family.</text>
</comment>
<comment type="subcellular location">
    <subcellularLocation>
        <location evidence="1">Nucleus</location>
        <location evidence="1">Nucleolus</location>
    </subcellularLocation>
</comment>
<accession>A0A9P4HXR2</accession>
<reference evidence="5" key="1">
    <citation type="journal article" date="2020" name="Stud. Mycol.">
        <title>101 Dothideomycetes genomes: a test case for predicting lifestyles and emergence of pathogens.</title>
        <authorList>
            <person name="Haridas S."/>
            <person name="Albert R."/>
            <person name="Binder M."/>
            <person name="Bloem J."/>
            <person name="Labutti K."/>
            <person name="Salamov A."/>
            <person name="Andreopoulos B."/>
            <person name="Baker S."/>
            <person name="Barry K."/>
            <person name="Bills G."/>
            <person name="Bluhm B."/>
            <person name="Cannon C."/>
            <person name="Castanera R."/>
            <person name="Culley D."/>
            <person name="Daum C."/>
            <person name="Ezra D."/>
            <person name="Gonzalez J."/>
            <person name="Henrissat B."/>
            <person name="Kuo A."/>
            <person name="Liang C."/>
            <person name="Lipzen A."/>
            <person name="Lutzoni F."/>
            <person name="Magnuson J."/>
            <person name="Mondo S."/>
            <person name="Nolan M."/>
            <person name="Ohm R."/>
            <person name="Pangilinan J."/>
            <person name="Park H.-J."/>
            <person name="Ramirez L."/>
            <person name="Alfaro M."/>
            <person name="Sun H."/>
            <person name="Tritt A."/>
            <person name="Yoshinaga Y."/>
            <person name="Zwiers L.-H."/>
            <person name="Turgeon B."/>
            <person name="Goodwin S."/>
            <person name="Spatafora J."/>
            <person name="Crous P."/>
            <person name="Grigoriev I."/>
        </authorList>
    </citation>
    <scope>NUCLEOTIDE SEQUENCE</scope>
    <source>
        <strain evidence="5">CBS 121410</strain>
    </source>
</reference>
<gene>
    <name evidence="5" type="ORF">K490DRAFT_33978</name>
</gene>
<evidence type="ECO:0000256" key="3">
    <source>
        <dbReference type="ARBA" id="ARBA00023242"/>
    </source>
</evidence>
<dbReference type="GO" id="GO:0005730">
    <property type="term" value="C:nucleolus"/>
    <property type="evidence" value="ECO:0007669"/>
    <property type="project" value="UniProtKB-SubCell"/>
</dbReference>
<comment type="caution">
    <text evidence="5">The sequence shown here is derived from an EMBL/GenBank/DDBJ whole genome shotgun (WGS) entry which is preliminary data.</text>
</comment>
<feature type="region of interest" description="Disordered" evidence="4">
    <location>
        <begin position="1"/>
        <end position="53"/>
    </location>
</feature>
<dbReference type="Pfam" id="PF06229">
    <property type="entry name" value="FRG1"/>
    <property type="match status" value="1"/>
</dbReference>
<dbReference type="GO" id="GO:0051015">
    <property type="term" value="F:actin filament binding"/>
    <property type="evidence" value="ECO:0007669"/>
    <property type="project" value="TreeGrafter"/>
</dbReference>
<dbReference type="PANTHER" id="PTHR12928:SF0">
    <property type="entry name" value="FSHD REGION GENE 1"/>
    <property type="match status" value="1"/>
</dbReference>
<dbReference type="CDD" id="cd23339">
    <property type="entry name" value="beta-trefoil_FSCN_fungal_FRG1-like"/>
    <property type="match status" value="1"/>
</dbReference>
<dbReference type="Gene3D" id="2.80.10.50">
    <property type="match status" value="1"/>
</dbReference>
<dbReference type="AlphaFoldDB" id="A0A9P4HXR2"/>
<keyword evidence="3" id="KW-0539">Nucleus</keyword>
<dbReference type="EMBL" id="ML978712">
    <property type="protein sequence ID" value="KAF2091176.1"/>
    <property type="molecule type" value="Genomic_DNA"/>
</dbReference>
<dbReference type="PANTHER" id="PTHR12928">
    <property type="entry name" value="FRG1 PROTEIN"/>
    <property type="match status" value="1"/>
</dbReference>